<dbReference type="AlphaFoldDB" id="D8SY59"/>
<feature type="compositionally biased region" description="Basic and acidic residues" evidence="1">
    <location>
        <begin position="163"/>
        <end position="175"/>
    </location>
</feature>
<organism evidence="4">
    <name type="scientific">Selaginella moellendorffii</name>
    <name type="common">Spikemoss</name>
    <dbReference type="NCBI Taxonomy" id="88036"/>
    <lineage>
        <taxon>Eukaryota</taxon>
        <taxon>Viridiplantae</taxon>
        <taxon>Streptophyta</taxon>
        <taxon>Embryophyta</taxon>
        <taxon>Tracheophyta</taxon>
        <taxon>Lycopodiopsida</taxon>
        <taxon>Selaginellales</taxon>
        <taxon>Selaginellaceae</taxon>
        <taxon>Selaginella</taxon>
    </lineage>
</organism>
<accession>D8SY59</accession>
<name>D8SY59_SELML</name>
<dbReference type="InParanoid" id="D8SY59"/>
<feature type="region of interest" description="Disordered" evidence="1">
    <location>
        <begin position="146"/>
        <end position="205"/>
    </location>
</feature>
<feature type="transmembrane region" description="Helical" evidence="2">
    <location>
        <begin position="122"/>
        <end position="143"/>
    </location>
</feature>
<evidence type="ECO:0000313" key="4">
    <source>
        <dbReference type="Proteomes" id="UP000001514"/>
    </source>
</evidence>
<dbReference type="OrthoDB" id="26525at2759"/>
<evidence type="ECO:0000313" key="3">
    <source>
        <dbReference type="EMBL" id="EFJ10736.1"/>
    </source>
</evidence>
<keyword evidence="2" id="KW-1133">Transmembrane helix</keyword>
<dbReference type="GO" id="GO:0009535">
    <property type="term" value="C:chloroplast thylakoid membrane"/>
    <property type="evidence" value="ECO:0000318"/>
    <property type="project" value="GO_Central"/>
</dbReference>
<dbReference type="Gramene" id="EFJ10736">
    <property type="protein sequence ID" value="EFJ10736"/>
    <property type="gene ID" value="SELMODRAFT_449590"/>
</dbReference>
<proteinExistence type="predicted"/>
<dbReference type="SUPFAM" id="SSF103511">
    <property type="entry name" value="Chlorophyll a-b binding protein"/>
    <property type="match status" value="1"/>
</dbReference>
<evidence type="ECO:0000256" key="1">
    <source>
        <dbReference type="SAM" id="MobiDB-lite"/>
    </source>
</evidence>
<gene>
    <name evidence="3" type="primary">LIL7_1</name>
    <name evidence="3" type="ORF">SELMODRAFT_449590</name>
</gene>
<dbReference type="HOGENOM" id="CLU_1339514_0_0_1"/>
<dbReference type="EMBL" id="GL377652">
    <property type="protein sequence ID" value="EFJ10736.1"/>
    <property type="molecule type" value="Genomic_DNA"/>
</dbReference>
<feature type="compositionally biased region" description="Basic and acidic residues" evidence="1">
    <location>
        <begin position="184"/>
        <end position="205"/>
    </location>
</feature>
<keyword evidence="4" id="KW-1185">Reference proteome</keyword>
<dbReference type="Proteomes" id="UP000001514">
    <property type="component" value="Unassembled WGS sequence"/>
</dbReference>
<keyword evidence="2" id="KW-0812">Transmembrane</keyword>
<protein>
    <submittedName>
        <fullName evidence="3">LHC-related protein</fullName>
    </submittedName>
</protein>
<keyword evidence="2" id="KW-0472">Membrane</keyword>
<dbReference type="OMA" id="NCVNSFP"/>
<reference evidence="3 4" key="1">
    <citation type="journal article" date="2011" name="Science">
        <title>The Selaginella genome identifies genetic changes associated with the evolution of vascular plants.</title>
        <authorList>
            <person name="Banks J.A."/>
            <person name="Nishiyama T."/>
            <person name="Hasebe M."/>
            <person name="Bowman J.L."/>
            <person name="Gribskov M."/>
            <person name="dePamphilis C."/>
            <person name="Albert V.A."/>
            <person name="Aono N."/>
            <person name="Aoyama T."/>
            <person name="Ambrose B.A."/>
            <person name="Ashton N.W."/>
            <person name="Axtell M.J."/>
            <person name="Barker E."/>
            <person name="Barker M.S."/>
            <person name="Bennetzen J.L."/>
            <person name="Bonawitz N.D."/>
            <person name="Chapple C."/>
            <person name="Cheng C."/>
            <person name="Correa L.G."/>
            <person name="Dacre M."/>
            <person name="DeBarry J."/>
            <person name="Dreyer I."/>
            <person name="Elias M."/>
            <person name="Engstrom E.M."/>
            <person name="Estelle M."/>
            <person name="Feng L."/>
            <person name="Finet C."/>
            <person name="Floyd S.K."/>
            <person name="Frommer W.B."/>
            <person name="Fujita T."/>
            <person name="Gramzow L."/>
            <person name="Gutensohn M."/>
            <person name="Harholt J."/>
            <person name="Hattori M."/>
            <person name="Heyl A."/>
            <person name="Hirai T."/>
            <person name="Hiwatashi Y."/>
            <person name="Ishikawa M."/>
            <person name="Iwata M."/>
            <person name="Karol K.G."/>
            <person name="Koehler B."/>
            <person name="Kolukisaoglu U."/>
            <person name="Kubo M."/>
            <person name="Kurata T."/>
            <person name="Lalonde S."/>
            <person name="Li K."/>
            <person name="Li Y."/>
            <person name="Litt A."/>
            <person name="Lyons E."/>
            <person name="Manning G."/>
            <person name="Maruyama T."/>
            <person name="Michael T.P."/>
            <person name="Mikami K."/>
            <person name="Miyazaki S."/>
            <person name="Morinaga S."/>
            <person name="Murata T."/>
            <person name="Mueller-Roeber B."/>
            <person name="Nelson D.R."/>
            <person name="Obara M."/>
            <person name="Oguri Y."/>
            <person name="Olmstead R.G."/>
            <person name="Onodera N."/>
            <person name="Petersen B.L."/>
            <person name="Pils B."/>
            <person name="Prigge M."/>
            <person name="Rensing S.A."/>
            <person name="Riano-Pachon D.M."/>
            <person name="Roberts A.W."/>
            <person name="Sato Y."/>
            <person name="Scheller H.V."/>
            <person name="Schulz B."/>
            <person name="Schulz C."/>
            <person name="Shakirov E.V."/>
            <person name="Shibagaki N."/>
            <person name="Shinohara N."/>
            <person name="Shippen D.E."/>
            <person name="Soerensen I."/>
            <person name="Sotooka R."/>
            <person name="Sugimoto N."/>
            <person name="Sugita M."/>
            <person name="Sumikawa N."/>
            <person name="Tanurdzic M."/>
            <person name="Theissen G."/>
            <person name="Ulvskov P."/>
            <person name="Wakazuki S."/>
            <person name="Weng J.K."/>
            <person name="Willats W.W."/>
            <person name="Wipf D."/>
            <person name="Wolf P.G."/>
            <person name="Yang L."/>
            <person name="Zimmer A.D."/>
            <person name="Zhu Q."/>
            <person name="Mitros T."/>
            <person name="Hellsten U."/>
            <person name="Loque D."/>
            <person name="Otillar R."/>
            <person name="Salamov A."/>
            <person name="Schmutz J."/>
            <person name="Shapiro H."/>
            <person name="Lindquist E."/>
            <person name="Lucas S."/>
            <person name="Rokhsar D."/>
            <person name="Grigoriev I.V."/>
        </authorList>
    </citation>
    <scope>NUCLEOTIDE SEQUENCE [LARGE SCALE GENOMIC DNA]</scope>
</reference>
<evidence type="ECO:0000256" key="2">
    <source>
        <dbReference type="SAM" id="Phobius"/>
    </source>
</evidence>
<dbReference type="KEGG" id="smo:SELMODRAFT_449590"/>
<feature type="transmembrane region" description="Helical" evidence="2">
    <location>
        <begin position="90"/>
        <end position="110"/>
    </location>
</feature>
<sequence length="205" mass="21727">MAQRLTLASSVCVANIPGIPTTLSRNAWLGENKKWRQSPKPGVPLRLTVRAESSGGGGGGGEQGTSQYGLGGPGSFFGFGNFQERLVGRFAMVGVVAALVMEVVTGKGIFGQLGLDPLRVRYPVLLGFTFLLVAGLVGGYVVINNPPDESKAPPNEGAGVPRDPLKTFDPKDMDRLPTYTRGGVVERPDGQRGREPYVSDLDVKD</sequence>
<dbReference type="eggNOG" id="ENOG502SE0K">
    <property type="taxonomic scope" value="Eukaryota"/>
</dbReference>